<keyword evidence="2" id="KW-1185">Reference proteome</keyword>
<reference evidence="1 2" key="1">
    <citation type="journal article" date="2022" name="Plant J.">
        <title>Chromosome-level genome of Camellia lanceoleosa provides a valuable resource for understanding genome evolution and self-incompatibility.</title>
        <authorList>
            <person name="Gong W."/>
            <person name="Xiao S."/>
            <person name="Wang L."/>
            <person name="Liao Z."/>
            <person name="Chang Y."/>
            <person name="Mo W."/>
            <person name="Hu G."/>
            <person name="Li W."/>
            <person name="Zhao G."/>
            <person name="Zhu H."/>
            <person name="Hu X."/>
            <person name="Ji K."/>
            <person name="Xiang X."/>
            <person name="Song Q."/>
            <person name="Yuan D."/>
            <person name="Jin S."/>
            <person name="Zhang L."/>
        </authorList>
    </citation>
    <scope>NUCLEOTIDE SEQUENCE [LARGE SCALE GENOMIC DNA]</scope>
    <source>
        <strain evidence="1">SQ_2022a</strain>
    </source>
</reference>
<dbReference type="EMBL" id="CM045772">
    <property type="protein sequence ID" value="KAI7986004.1"/>
    <property type="molecule type" value="Genomic_DNA"/>
</dbReference>
<comment type="caution">
    <text evidence="1">The sequence shown here is derived from an EMBL/GenBank/DDBJ whole genome shotgun (WGS) entry which is preliminary data.</text>
</comment>
<dbReference type="Proteomes" id="UP001060215">
    <property type="component" value="Chromosome 15"/>
</dbReference>
<proteinExistence type="predicted"/>
<evidence type="ECO:0000313" key="2">
    <source>
        <dbReference type="Proteomes" id="UP001060215"/>
    </source>
</evidence>
<name>A0ACC0FBG1_9ERIC</name>
<gene>
    <name evidence="1" type="ORF">LOK49_LG14G01833</name>
</gene>
<protein>
    <submittedName>
        <fullName evidence="1">UDP-arabinose 4-epimerase 3</fullName>
    </submittedName>
</protein>
<evidence type="ECO:0000313" key="1">
    <source>
        <dbReference type="EMBL" id="KAI7986004.1"/>
    </source>
</evidence>
<sequence length="196" mass="21810">MMSLVNHQFFFAEIHKSCQRTLPSLELPRVVAVATGPFSPISDGGPPSHENQERTKVGTFDGSASLIQHNGRQRQKFQDLAQDISIQLLEKFSLVTTFAQETTPHFNSDVFGANERRNHDQTPHPYPSIVASNDVKEVPNEIPIASDPLEGNLGSVKVLQELFPEPGRLQFIYADLGDAKWYPVAYVGEITLDPLK</sequence>
<organism evidence="1 2">
    <name type="scientific">Camellia lanceoleosa</name>
    <dbReference type="NCBI Taxonomy" id="1840588"/>
    <lineage>
        <taxon>Eukaryota</taxon>
        <taxon>Viridiplantae</taxon>
        <taxon>Streptophyta</taxon>
        <taxon>Embryophyta</taxon>
        <taxon>Tracheophyta</taxon>
        <taxon>Spermatophyta</taxon>
        <taxon>Magnoliopsida</taxon>
        <taxon>eudicotyledons</taxon>
        <taxon>Gunneridae</taxon>
        <taxon>Pentapetalae</taxon>
        <taxon>asterids</taxon>
        <taxon>Ericales</taxon>
        <taxon>Theaceae</taxon>
        <taxon>Camellia</taxon>
    </lineage>
</organism>
<accession>A0ACC0FBG1</accession>